<dbReference type="PANTHER" id="PTHR48081:SF8">
    <property type="entry name" value="ALPHA_BETA HYDROLASE FOLD-3 DOMAIN-CONTAINING PROTEIN-RELATED"/>
    <property type="match status" value="1"/>
</dbReference>
<keyword evidence="1 3" id="KW-0378">Hydrolase</keyword>
<dbReference type="Proteomes" id="UP000704712">
    <property type="component" value="Unassembled WGS sequence"/>
</dbReference>
<reference evidence="3" key="1">
    <citation type="submission" date="2020-03" db="EMBL/GenBank/DDBJ databases">
        <title>Hybrid Assembly of Korean Phytophthora infestans isolates.</title>
        <authorList>
            <person name="Prokchorchik M."/>
            <person name="Lee Y."/>
            <person name="Seo J."/>
            <person name="Cho J.-H."/>
            <person name="Park Y.-E."/>
            <person name="Jang D.-C."/>
            <person name="Im J.-S."/>
            <person name="Choi J.-G."/>
            <person name="Park H.-J."/>
            <person name="Lee G.-B."/>
            <person name="Lee Y.-G."/>
            <person name="Hong S.-Y."/>
            <person name="Cho K."/>
            <person name="Sohn K.H."/>
        </authorList>
    </citation>
    <scope>NUCLEOTIDE SEQUENCE</scope>
    <source>
        <strain evidence="3">KR_2_A2</strain>
    </source>
</reference>
<proteinExistence type="predicted"/>
<feature type="domain" description="Alpha/beta hydrolase fold-3" evidence="2">
    <location>
        <begin position="144"/>
        <end position="360"/>
    </location>
</feature>
<comment type="caution">
    <text evidence="3">The sequence shown here is derived from an EMBL/GenBank/DDBJ whole genome shotgun (WGS) entry which is preliminary data.</text>
</comment>
<evidence type="ECO:0000313" key="3">
    <source>
        <dbReference type="EMBL" id="KAF4148405.1"/>
    </source>
</evidence>
<dbReference type="InterPro" id="IPR029058">
    <property type="entry name" value="AB_hydrolase_fold"/>
</dbReference>
<accession>A0A8S9V5M4</accession>
<evidence type="ECO:0000259" key="2">
    <source>
        <dbReference type="Pfam" id="PF07859"/>
    </source>
</evidence>
<evidence type="ECO:0000256" key="1">
    <source>
        <dbReference type="ARBA" id="ARBA00022801"/>
    </source>
</evidence>
<dbReference type="InterPro" id="IPR013094">
    <property type="entry name" value="AB_hydrolase_3"/>
</dbReference>
<dbReference type="AlphaFoldDB" id="A0A8S9V5M4"/>
<dbReference type="PANTHER" id="PTHR48081">
    <property type="entry name" value="AB HYDROLASE SUPERFAMILY PROTEIN C4A8.06C"/>
    <property type="match status" value="1"/>
</dbReference>
<organism evidence="3 4">
    <name type="scientific">Phytophthora infestans</name>
    <name type="common">Potato late blight agent</name>
    <name type="synonym">Botrytis infestans</name>
    <dbReference type="NCBI Taxonomy" id="4787"/>
    <lineage>
        <taxon>Eukaryota</taxon>
        <taxon>Sar</taxon>
        <taxon>Stramenopiles</taxon>
        <taxon>Oomycota</taxon>
        <taxon>Peronosporomycetes</taxon>
        <taxon>Peronosporales</taxon>
        <taxon>Peronosporaceae</taxon>
        <taxon>Phytophthora</taxon>
    </lineage>
</organism>
<name>A0A8S9V5M4_PHYIN</name>
<dbReference type="GO" id="GO:0016787">
    <property type="term" value="F:hydrolase activity"/>
    <property type="evidence" value="ECO:0007669"/>
    <property type="project" value="UniProtKB-KW"/>
</dbReference>
<dbReference type="EMBL" id="JAACNO010000279">
    <property type="protein sequence ID" value="KAF4148405.1"/>
    <property type="molecule type" value="Genomic_DNA"/>
</dbReference>
<protein>
    <submittedName>
        <fullName evidence="3">Alpha/beta hydrolase fold</fullName>
    </submittedName>
</protein>
<evidence type="ECO:0000313" key="4">
    <source>
        <dbReference type="Proteomes" id="UP000704712"/>
    </source>
</evidence>
<dbReference type="InterPro" id="IPR050300">
    <property type="entry name" value="GDXG_lipolytic_enzyme"/>
</dbReference>
<dbReference type="SUPFAM" id="SSF53474">
    <property type="entry name" value="alpha/beta-Hydrolases"/>
    <property type="match status" value="1"/>
</dbReference>
<sequence length="550" mass="61797">MSLLFGVASAAVVLKVLHIAMRGLCKNPLEGAYLLGNLLYAFAKTVLQFVARGFKPVFPQWTLRFELFRIFIRVGMELYGERVLGDESYASIVREQSEWFGTFWGRKACRKAGKRYESVKINGLEHIWLRSQTPRELNTKRLVVLYAHGGGFAIMSPRLYIHFSNALCSLIEKELARQVGVEAASKVHVEIFLANYRKVPKFSYPTQPRDIVKVYEHLLYHENLDPSQVVLAGDSAGAGLIMSAMLRERRTKPYFLPLCAALLCPYVDLTGDELPSSNCILTPECCNAVLRAYHPSIEDPSKWGDASSVHCDLRNLPPVFVQTGDLDSIHQHAVRLVAKAKADGVSNWEYDLHKGMPHVFPIFPAWFLPHADLAIQKMAAFIVRQLRPTLKTNTGSGLNPACDVNNVLDKITYHVIAELPTGLSRLMASSGAIILLFQCLPANEKLSDDVVNAHTEFSVDYTRSVPKETFSIIHATLGRILSPDVHDIDLNRLRTRCDEITSELAVDPQPALFNKLWFVEETHTCNKNRGTGVKPRYMCFSHHWPSLPLS</sequence>
<gene>
    <name evidence="3" type="ORF">GN958_ATG02406</name>
</gene>
<dbReference type="Gene3D" id="3.40.50.1820">
    <property type="entry name" value="alpha/beta hydrolase"/>
    <property type="match status" value="1"/>
</dbReference>
<dbReference type="Pfam" id="PF07859">
    <property type="entry name" value="Abhydrolase_3"/>
    <property type="match status" value="1"/>
</dbReference>